<sequence>MLVVTFATGSVVPPILTAVAAGAATVLIFVAPLIVVVPTVVLPIVVFLKLPATPVVLILVLPNIVLLAASVAVIFTCAPVIATVPVLAA</sequence>
<keyword evidence="1" id="KW-1133">Transmembrane helix</keyword>
<comment type="caution">
    <text evidence="2">The sequence shown here is derived from an EMBL/GenBank/DDBJ whole genome shotgun (WGS) entry which is preliminary data.</text>
</comment>
<keyword evidence="1" id="KW-0812">Transmembrane</keyword>
<organism evidence="2">
    <name type="scientific">bioreactor metagenome</name>
    <dbReference type="NCBI Taxonomy" id="1076179"/>
    <lineage>
        <taxon>unclassified sequences</taxon>
        <taxon>metagenomes</taxon>
        <taxon>ecological metagenomes</taxon>
    </lineage>
</organism>
<keyword evidence="1" id="KW-0472">Membrane</keyword>
<accession>A0A645HHL0</accession>
<evidence type="ECO:0000313" key="2">
    <source>
        <dbReference type="EMBL" id="MPN38447.1"/>
    </source>
</evidence>
<gene>
    <name evidence="2" type="ORF">SDC9_185971</name>
</gene>
<protein>
    <submittedName>
        <fullName evidence="2">Uncharacterized protein</fullName>
    </submittedName>
</protein>
<dbReference type="AlphaFoldDB" id="A0A645HHL0"/>
<dbReference type="EMBL" id="VSSQ01093693">
    <property type="protein sequence ID" value="MPN38447.1"/>
    <property type="molecule type" value="Genomic_DNA"/>
</dbReference>
<reference evidence="2" key="1">
    <citation type="submission" date="2019-08" db="EMBL/GenBank/DDBJ databases">
        <authorList>
            <person name="Kucharzyk K."/>
            <person name="Murdoch R.W."/>
            <person name="Higgins S."/>
            <person name="Loffler F."/>
        </authorList>
    </citation>
    <scope>NUCLEOTIDE SEQUENCE</scope>
</reference>
<feature type="transmembrane region" description="Helical" evidence="1">
    <location>
        <begin position="55"/>
        <end position="82"/>
    </location>
</feature>
<name>A0A645HHL0_9ZZZZ</name>
<evidence type="ECO:0000256" key="1">
    <source>
        <dbReference type="SAM" id="Phobius"/>
    </source>
</evidence>
<proteinExistence type="predicted"/>